<dbReference type="AlphaFoldDB" id="A0AAJ0CW24"/>
<evidence type="ECO:0000313" key="9">
    <source>
        <dbReference type="EMBL" id="KAK2603649.1"/>
    </source>
</evidence>
<dbReference type="GO" id="GO:0008395">
    <property type="term" value="F:steroid hydroxylase activity"/>
    <property type="evidence" value="ECO:0007669"/>
    <property type="project" value="TreeGrafter"/>
</dbReference>
<dbReference type="PRINTS" id="PR00465">
    <property type="entry name" value="EP450IV"/>
</dbReference>
<comment type="similarity">
    <text evidence="2">Belongs to the cytochrome P450 family.</text>
</comment>
<sequence>MFSVKNVLGTPPECFRIYEEDDSGVDETPRQGSTTKQEDRIYYHQHHSAKKYLSAQHLSCLSERFIVILRRNLKIVEPETHDGGGRDRWVAFPDLYSFLQQHAGGATIETLMGSEILRLNPTLINDFWLFERSIPGFVRCLPRWLIPGKYRNRDRVLDALKKWHVHGHTHSDCSKIEPNDPEWDLYFGSKLVKARQLYSDKMKAMNADACASEDLGLLFASNSNSIPIIFWIIFEALKDHQLRKRLVSEVASCLCPNLAQFDMLKLLSQPLLQSSFAETLRLRTTTGVLRVSEHTLCNIGDYTIERGHQMIVFTRPIALNVAAWTQAGRPPTQPLEEFQADRFLVPTKETASTDSCSTHDDRRFSLEGLTGCWLPFGGGQSMCPGRHFAKRQVLSAFALFFTDYELELSPTVDVNKVLSDKGSVSIGGLPPVCKVPFRIRKREPVVDFT</sequence>
<evidence type="ECO:0000256" key="4">
    <source>
        <dbReference type="ARBA" id="ARBA00022723"/>
    </source>
</evidence>
<dbReference type="InterPro" id="IPR050529">
    <property type="entry name" value="CYP450_sterol_14alpha_dmase"/>
</dbReference>
<evidence type="ECO:0000256" key="5">
    <source>
        <dbReference type="ARBA" id="ARBA00023004"/>
    </source>
</evidence>
<dbReference type="Gene3D" id="1.10.630.10">
    <property type="entry name" value="Cytochrome P450"/>
    <property type="match status" value="1"/>
</dbReference>
<dbReference type="EMBL" id="JASWJB010000059">
    <property type="protein sequence ID" value="KAK2603649.1"/>
    <property type="molecule type" value="Genomic_DNA"/>
</dbReference>
<protein>
    <recommendedName>
        <fullName evidence="11">Cytochrome P450</fullName>
    </recommendedName>
</protein>
<keyword evidence="4 7" id="KW-0479">Metal-binding</keyword>
<keyword evidence="10" id="KW-1185">Reference proteome</keyword>
<feature type="binding site" description="axial binding residue" evidence="7">
    <location>
        <position position="383"/>
    </location>
    <ligand>
        <name>heme</name>
        <dbReference type="ChEBI" id="CHEBI:30413"/>
    </ligand>
    <ligandPart>
        <name>Fe</name>
        <dbReference type="ChEBI" id="CHEBI:18248"/>
    </ligandPart>
</feature>
<dbReference type="SUPFAM" id="SSF48264">
    <property type="entry name" value="Cytochrome P450"/>
    <property type="match status" value="1"/>
</dbReference>
<dbReference type="PANTHER" id="PTHR24304">
    <property type="entry name" value="CYTOCHROME P450 FAMILY 7"/>
    <property type="match status" value="1"/>
</dbReference>
<keyword evidence="6" id="KW-0503">Monooxygenase</keyword>
<dbReference type="Proteomes" id="UP001251528">
    <property type="component" value="Unassembled WGS sequence"/>
</dbReference>
<dbReference type="InterPro" id="IPR036396">
    <property type="entry name" value="Cyt_P450_sf"/>
</dbReference>
<proteinExistence type="inferred from homology"/>
<evidence type="ECO:0000256" key="6">
    <source>
        <dbReference type="ARBA" id="ARBA00023033"/>
    </source>
</evidence>
<evidence type="ECO:0000256" key="1">
    <source>
        <dbReference type="ARBA" id="ARBA00001971"/>
    </source>
</evidence>
<keyword evidence="6" id="KW-0560">Oxidoreductase</keyword>
<dbReference type="InterPro" id="IPR002403">
    <property type="entry name" value="Cyt_P450_E_grp-IV"/>
</dbReference>
<feature type="region of interest" description="Disordered" evidence="8">
    <location>
        <begin position="19"/>
        <end position="38"/>
    </location>
</feature>
<organism evidence="9 10">
    <name type="scientific">Conoideocrella luteorostrata</name>
    <dbReference type="NCBI Taxonomy" id="1105319"/>
    <lineage>
        <taxon>Eukaryota</taxon>
        <taxon>Fungi</taxon>
        <taxon>Dikarya</taxon>
        <taxon>Ascomycota</taxon>
        <taxon>Pezizomycotina</taxon>
        <taxon>Sordariomycetes</taxon>
        <taxon>Hypocreomycetidae</taxon>
        <taxon>Hypocreales</taxon>
        <taxon>Clavicipitaceae</taxon>
        <taxon>Conoideocrella</taxon>
    </lineage>
</organism>
<dbReference type="GO" id="GO:0020037">
    <property type="term" value="F:heme binding"/>
    <property type="evidence" value="ECO:0007669"/>
    <property type="project" value="InterPro"/>
</dbReference>
<accession>A0AAJ0CW24</accession>
<reference evidence="9" key="1">
    <citation type="submission" date="2023-06" db="EMBL/GenBank/DDBJ databases">
        <title>Conoideocrella luteorostrata (Hypocreales: Clavicipitaceae), a potential biocontrol fungus for elongate hemlock scale in United States Christmas tree production areas.</title>
        <authorList>
            <person name="Barrett H."/>
            <person name="Lovett B."/>
            <person name="Macias A.M."/>
            <person name="Stajich J.E."/>
            <person name="Kasson M.T."/>
        </authorList>
    </citation>
    <scope>NUCLEOTIDE SEQUENCE</scope>
    <source>
        <strain evidence="9">ARSEF 14590</strain>
    </source>
</reference>
<evidence type="ECO:0000256" key="3">
    <source>
        <dbReference type="ARBA" id="ARBA00022617"/>
    </source>
</evidence>
<evidence type="ECO:0000256" key="7">
    <source>
        <dbReference type="PIRSR" id="PIRSR602403-1"/>
    </source>
</evidence>
<dbReference type="Pfam" id="PF00067">
    <property type="entry name" value="p450"/>
    <property type="match status" value="1"/>
</dbReference>
<keyword evidence="5 7" id="KW-0408">Iron</keyword>
<dbReference type="GO" id="GO:0005506">
    <property type="term" value="F:iron ion binding"/>
    <property type="evidence" value="ECO:0007669"/>
    <property type="project" value="InterPro"/>
</dbReference>
<keyword evidence="3 7" id="KW-0349">Heme</keyword>
<dbReference type="GO" id="GO:0016705">
    <property type="term" value="F:oxidoreductase activity, acting on paired donors, with incorporation or reduction of molecular oxygen"/>
    <property type="evidence" value="ECO:0007669"/>
    <property type="project" value="InterPro"/>
</dbReference>
<comment type="cofactor">
    <cofactor evidence="1 7">
        <name>heme</name>
        <dbReference type="ChEBI" id="CHEBI:30413"/>
    </cofactor>
</comment>
<gene>
    <name evidence="9" type="ORF">QQS21_004122</name>
</gene>
<evidence type="ECO:0000256" key="8">
    <source>
        <dbReference type="SAM" id="MobiDB-lite"/>
    </source>
</evidence>
<comment type="caution">
    <text evidence="9">The sequence shown here is derived from an EMBL/GenBank/DDBJ whole genome shotgun (WGS) entry which is preliminary data.</text>
</comment>
<dbReference type="PANTHER" id="PTHR24304:SF2">
    <property type="entry name" value="24-HYDROXYCHOLESTEROL 7-ALPHA-HYDROXYLASE"/>
    <property type="match status" value="1"/>
</dbReference>
<name>A0AAJ0CW24_9HYPO</name>
<evidence type="ECO:0000256" key="2">
    <source>
        <dbReference type="ARBA" id="ARBA00010617"/>
    </source>
</evidence>
<dbReference type="InterPro" id="IPR001128">
    <property type="entry name" value="Cyt_P450"/>
</dbReference>
<evidence type="ECO:0008006" key="11">
    <source>
        <dbReference type="Google" id="ProtNLM"/>
    </source>
</evidence>
<evidence type="ECO:0000313" key="10">
    <source>
        <dbReference type="Proteomes" id="UP001251528"/>
    </source>
</evidence>